<feature type="domain" description="Dynein heavy chain tail" evidence="2">
    <location>
        <begin position="263"/>
        <end position="677"/>
    </location>
</feature>
<accession>D8LN03</accession>
<dbReference type="EMBL" id="FN648621">
    <property type="protein sequence ID" value="CBN76244.1"/>
    <property type="molecule type" value="Genomic_DNA"/>
</dbReference>
<evidence type="ECO:0000313" key="3">
    <source>
        <dbReference type="EMBL" id="CBN76244.1"/>
    </source>
</evidence>
<evidence type="ECO:0000256" key="1">
    <source>
        <dbReference type="SAM" id="MobiDB-lite"/>
    </source>
</evidence>
<evidence type="ECO:0000313" key="4">
    <source>
        <dbReference type="Proteomes" id="UP000002630"/>
    </source>
</evidence>
<dbReference type="GO" id="GO:0007018">
    <property type="term" value="P:microtubule-based movement"/>
    <property type="evidence" value="ECO:0007669"/>
    <property type="project" value="InterPro"/>
</dbReference>
<feature type="region of interest" description="Disordered" evidence="1">
    <location>
        <begin position="200"/>
        <end position="225"/>
    </location>
</feature>
<dbReference type="EMBL" id="FN649728">
    <property type="protein sequence ID" value="CBN76244.1"/>
    <property type="molecule type" value="Genomic_DNA"/>
</dbReference>
<keyword evidence="4" id="KW-1185">Reference proteome</keyword>
<feature type="region of interest" description="Disordered" evidence="1">
    <location>
        <begin position="90"/>
        <end position="115"/>
    </location>
</feature>
<dbReference type="STRING" id="2880.D8LN03"/>
<dbReference type="GO" id="GO:0005858">
    <property type="term" value="C:axonemal dynein complex"/>
    <property type="evidence" value="ECO:0007669"/>
    <property type="project" value="TreeGrafter"/>
</dbReference>
<protein>
    <submittedName>
        <fullName evidence="3">Dynein heavy chain</fullName>
    </submittedName>
</protein>
<sequence length="696" mass="76889">MMKTAPYSRPVGGKKQCLAVLLDPQPVNSSKAWKQPKSCASAFTLLQKSTRDEILRAVQGRKELQLFLDDPNTAVLCVRAHPGGDLRLDNGLELLDGGSERETKEGGDEDESPAEGRVGLHFVKLRPEPVTGGNIRSLVQVSSMTGSPLNSLYHSVHSVYAPALLKNEAGRQELSGKVQSVIALLDSTLGDAVIYGGGGDISHDNDNSSHNNNSNEDRKGNTSRQNGNLSCFGGIVYPSDEFQFWSGYSGRAADRELVTAVARALEPLREPFAALSGLQTEELEELMDITHTALDEVWKADGGGGARGSYPQARMAHLFDVIGAALCRHVQEKLRPLDIWAGPLSDVRTRLLEGAQICSKWCRITEELSSSYWSGFIQHPWKGDPHVDNLTAGTAARLEEIHRLRTTREELGRLLGRGRGGGMADDSHEIFKPFREMSALSYNPYTQQEWESRVKDFEKSLQPLETAAANSFRRRIGGMNARPQLLLKEFQRFANLMRRRQIREALGSEREALLSQLTEQMAELEAAFDEQDLSSGVHGHHPSAAGDTLPWGRNLSPRIRGVVYCRQLCARVRATGEAASSVLSDLSSFRAFEEISSELVRKTRRREASLFEEWQEEVQDGLDGGELSTQMRGKLMDIDKRGILVVNYSERLVTLLREVRQLSELGHAIPSKISKTVLPSGQAVFFFAASLGSIML</sequence>
<dbReference type="PANTHER" id="PTHR46532:SF15">
    <property type="entry name" value="CYTOPLASMIC DYNEIN 2 HEAVY CHAIN 1"/>
    <property type="match status" value="1"/>
</dbReference>
<gene>
    <name evidence="3" type="primary">DYHC16</name>
    <name evidence="3" type="ORF">Esi_0421_0017</name>
</gene>
<organism evidence="3 4">
    <name type="scientific">Ectocarpus siliculosus</name>
    <name type="common">Brown alga</name>
    <name type="synonym">Conferva siliculosa</name>
    <dbReference type="NCBI Taxonomy" id="2880"/>
    <lineage>
        <taxon>Eukaryota</taxon>
        <taxon>Sar</taxon>
        <taxon>Stramenopiles</taxon>
        <taxon>Ochrophyta</taxon>
        <taxon>PX clade</taxon>
        <taxon>Phaeophyceae</taxon>
        <taxon>Ectocarpales</taxon>
        <taxon>Ectocarpaceae</taxon>
        <taxon>Ectocarpus</taxon>
    </lineage>
</organism>
<dbReference type="Pfam" id="PF08385">
    <property type="entry name" value="DHC_N1"/>
    <property type="match status" value="1"/>
</dbReference>
<dbReference type="InParanoid" id="D8LN03"/>
<dbReference type="Proteomes" id="UP000002630">
    <property type="component" value="Linkage Group LG03"/>
</dbReference>
<dbReference type="InterPro" id="IPR026983">
    <property type="entry name" value="DHC"/>
</dbReference>
<dbReference type="GO" id="GO:0051959">
    <property type="term" value="F:dynein light intermediate chain binding"/>
    <property type="evidence" value="ECO:0007669"/>
    <property type="project" value="InterPro"/>
</dbReference>
<reference evidence="3 4" key="1">
    <citation type="journal article" date="2010" name="Nature">
        <title>The Ectocarpus genome and the independent evolution of multicellularity in brown algae.</title>
        <authorList>
            <person name="Cock J.M."/>
            <person name="Sterck L."/>
            <person name="Rouze P."/>
            <person name="Scornet D."/>
            <person name="Allen A.E."/>
            <person name="Amoutzias G."/>
            <person name="Anthouard V."/>
            <person name="Artiguenave F."/>
            <person name="Aury J.M."/>
            <person name="Badger J.H."/>
            <person name="Beszteri B."/>
            <person name="Billiau K."/>
            <person name="Bonnet E."/>
            <person name="Bothwell J.H."/>
            <person name="Bowler C."/>
            <person name="Boyen C."/>
            <person name="Brownlee C."/>
            <person name="Carrano C.J."/>
            <person name="Charrier B."/>
            <person name="Cho G.Y."/>
            <person name="Coelho S.M."/>
            <person name="Collen J."/>
            <person name="Corre E."/>
            <person name="Da Silva C."/>
            <person name="Delage L."/>
            <person name="Delaroque N."/>
            <person name="Dittami S.M."/>
            <person name="Doulbeau S."/>
            <person name="Elias M."/>
            <person name="Farnham G."/>
            <person name="Gachon C.M."/>
            <person name="Gschloessl B."/>
            <person name="Heesch S."/>
            <person name="Jabbari K."/>
            <person name="Jubin C."/>
            <person name="Kawai H."/>
            <person name="Kimura K."/>
            <person name="Kloareg B."/>
            <person name="Kupper F.C."/>
            <person name="Lang D."/>
            <person name="Le Bail A."/>
            <person name="Leblanc C."/>
            <person name="Lerouge P."/>
            <person name="Lohr M."/>
            <person name="Lopez P.J."/>
            <person name="Martens C."/>
            <person name="Maumus F."/>
            <person name="Michel G."/>
            <person name="Miranda-Saavedra D."/>
            <person name="Morales J."/>
            <person name="Moreau H."/>
            <person name="Motomura T."/>
            <person name="Nagasato C."/>
            <person name="Napoli C.A."/>
            <person name="Nelson D.R."/>
            <person name="Nyvall-Collen P."/>
            <person name="Peters A.F."/>
            <person name="Pommier C."/>
            <person name="Potin P."/>
            <person name="Poulain J."/>
            <person name="Quesneville H."/>
            <person name="Read B."/>
            <person name="Rensing S.A."/>
            <person name="Ritter A."/>
            <person name="Rousvoal S."/>
            <person name="Samanta M."/>
            <person name="Samson G."/>
            <person name="Schroeder D.C."/>
            <person name="Segurens B."/>
            <person name="Strittmatter M."/>
            <person name="Tonon T."/>
            <person name="Tregear J.W."/>
            <person name="Valentin K."/>
            <person name="von Dassow P."/>
            <person name="Yamagishi T."/>
            <person name="Van de Peer Y."/>
            <person name="Wincker P."/>
        </authorList>
    </citation>
    <scope>NUCLEOTIDE SEQUENCE [LARGE SCALE GENOMIC DNA]</scope>
    <source>
        <strain evidence="4">Ec32 / CCAP1310/4</strain>
    </source>
</reference>
<dbReference type="InterPro" id="IPR013594">
    <property type="entry name" value="Dynein_heavy_tail"/>
</dbReference>
<dbReference type="PANTHER" id="PTHR46532">
    <property type="entry name" value="MALE FERTILITY FACTOR KL5"/>
    <property type="match status" value="1"/>
</dbReference>
<name>D8LN03_ECTSI</name>
<evidence type="ECO:0000259" key="2">
    <source>
        <dbReference type="Pfam" id="PF08385"/>
    </source>
</evidence>
<proteinExistence type="predicted"/>
<dbReference type="GO" id="GO:0045505">
    <property type="term" value="F:dynein intermediate chain binding"/>
    <property type="evidence" value="ECO:0007669"/>
    <property type="project" value="InterPro"/>
</dbReference>
<dbReference type="AlphaFoldDB" id="D8LN03"/>
<dbReference type="OrthoDB" id="10252139at2759"/>